<comment type="caution">
    <text evidence="2">The sequence shown here is derived from an EMBL/GenBank/DDBJ whole genome shotgun (WGS) entry which is preliminary data.</text>
</comment>
<dbReference type="Proteomes" id="UP000249260">
    <property type="component" value="Unassembled WGS sequence"/>
</dbReference>
<organism evidence="2 3">
    <name type="scientific">Paenibacillus montanisoli</name>
    <dbReference type="NCBI Taxonomy" id="2081970"/>
    <lineage>
        <taxon>Bacteria</taxon>
        <taxon>Bacillati</taxon>
        <taxon>Bacillota</taxon>
        <taxon>Bacilli</taxon>
        <taxon>Bacillales</taxon>
        <taxon>Paenibacillaceae</taxon>
        <taxon>Paenibacillus</taxon>
    </lineage>
</organism>
<feature type="chain" id="PRO_5016328093" description="DUF4362 domain-containing protein" evidence="1">
    <location>
        <begin position="22"/>
        <end position="154"/>
    </location>
</feature>
<evidence type="ECO:0000313" key="3">
    <source>
        <dbReference type="Proteomes" id="UP000249260"/>
    </source>
</evidence>
<keyword evidence="3" id="KW-1185">Reference proteome</keyword>
<sequence>MMRFIILLLSCVLVFSIVACSKNSGYSYQEAIRKGDVVVFNEVSNVERFEEFLANLENNNPDRIRVTGYTDEGDPIFKDLEYDGKVIQYSYDNSHDAYGGSQKGKKIDVCSRITTEDVLQGQIDYVISDCVKNYSDVSYFLLRIEKPSLDAEDT</sequence>
<dbReference type="InterPro" id="IPR025372">
    <property type="entry name" value="DUF4362"/>
</dbReference>
<reference evidence="2 3" key="1">
    <citation type="submission" date="2018-06" db="EMBL/GenBank/DDBJ databases">
        <title>Paenibacillus montanisoli sp. nov., isolated from mountain area soil.</title>
        <authorList>
            <person name="Wu M."/>
        </authorList>
    </citation>
    <scope>NUCLEOTIDE SEQUENCE [LARGE SCALE GENOMIC DNA]</scope>
    <source>
        <strain evidence="2 3">RA17</strain>
    </source>
</reference>
<keyword evidence="1" id="KW-0732">Signal</keyword>
<dbReference type="EMBL" id="QLUW01000001">
    <property type="protein sequence ID" value="RAP77229.1"/>
    <property type="molecule type" value="Genomic_DNA"/>
</dbReference>
<dbReference type="OrthoDB" id="1912370at2"/>
<gene>
    <name evidence="2" type="ORF">DL346_01635</name>
</gene>
<name>A0A328U3L1_9BACL</name>
<evidence type="ECO:0008006" key="4">
    <source>
        <dbReference type="Google" id="ProtNLM"/>
    </source>
</evidence>
<dbReference type="Pfam" id="PF14275">
    <property type="entry name" value="DUF4362"/>
    <property type="match status" value="1"/>
</dbReference>
<accession>A0A328U3L1</accession>
<dbReference type="AlphaFoldDB" id="A0A328U3L1"/>
<evidence type="ECO:0000313" key="2">
    <source>
        <dbReference type="EMBL" id="RAP77229.1"/>
    </source>
</evidence>
<feature type="signal peptide" evidence="1">
    <location>
        <begin position="1"/>
        <end position="21"/>
    </location>
</feature>
<protein>
    <recommendedName>
        <fullName evidence="4">DUF4362 domain-containing protein</fullName>
    </recommendedName>
</protein>
<dbReference type="PROSITE" id="PS51257">
    <property type="entry name" value="PROKAR_LIPOPROTEIN"/>
    <property type="match status" value="1"/>
</dbReference>
<evidence type="ECO:0000256" key="1">
    <source>
        <dbReference type="SAM" id="SignalP"/>
    </source>
</evidence>
<proteinExistence type="predicted"/>